<evidence type="ECO:0000313" key="1">
    <source>
        <dbReference type="EMBL" id="KAK4111589.1"/>
    </source>
</evidence>
<gene>
    <name evidence="1" type="ORF">N656DRAFT_780302</name>
</gene>
<reference evidence="1" key="1">
    <citation type="journal article" date="2023" name="Mol. Phylogenet. Evol.">
        <title>Genome-scale phylogeny and comparative genomics of the fungal order Sordariales.</title>
        <authorList>
            <person name="Hensen N."/>
            <person name="Bonometti L."/>
            <person name="Westerberg I."/>
            <person name="Brannstrom I.O."/>
            <person name="Guillou S."/>
            <person name="Cros-Aarteil S."/>
            <person name="Calhoun S."/>
            <person name="Haridas S."/>
            <person name="Kuo A."/>
            <person name="Mondo S."/>
            <person name="Pangilinan J."/>
            <person name="Riley R."/>
            <person name="LaButti K."/>
            <person name="Andreopoulos B."/>
            <person name="Lipzen A."/>
            <person name="Chen C."/>
            <person name="Yan M."/>
            <person name="Daum C."/>
            <person name="Ng V."/>
            <person name="Clum A."/>
            <person name="Steindorff A."/>
            <person name="Ohm R.A."/>
            <person name="Martin F."/>
            <person name="Silar P."/>
            <person name="Natvig D.O."/>
            <person name="Lalanne C."/>
            <person name="Gautier V."/>
            <person name="Ament-Velasquez S.L."/>
            <person name="Kruys A."/>
            <person name="Hutchinson M.I."/>
            <person name="Powell A.J."/>
            <person name="Barry K."/>
            <person name="Miller A.N."/>
            <person name="Grigoriev I.V."/>
            <person name="Debuchy R."/>
            <person name="Gladieux P."/>
            <person name="Hiltunen Thoren M."/>
            <person name="Johannesson H."/>
        </authorList>
    </citation>
    <scope>NUCLEOTIDE SEQUENCE</scope>
    <source>
        <strain evidence="1">CBS 508.74</strain>
    </source>
</reference>
<organism evidence="1 2">
    <name type="scientific">Canariomyces notabilis</name>
    <dbReference type="NCBI Taxonomy" id="2074819"/>
    <lineage>
        <taxon>Eukaryota</taxon>
        <taxon>Fungi</taxon>
        <taxon>Dikarya</taxon>
        <taxon>Ascomycota</taxon>
        <taxon>Pezizomycotina</taxon>
        <taxon>Sordariomycetes</taxon>
        <taxon>Sordariomycetidae</taxon>
        <taxon>Sordariales</taxon>
        <taxon>Chaetomiaceae</taxon>
        <taxon>Canariomyces</taxon>
    </lineage>
</organism>
<accession>A0AAN6TC11</accession>
<dbReference type="RefSeq" id="XP_064669159.1">
    <property type="nucleotide sequence ID" value="XM_064815351.1"/>
</dbReference>
<protein>
    <submittedName>
        <fullName evidence="1">Uncharacterized protein</fullName>
    </submittedName>
</protein>
<keyword evidence="2" id="KW-1185">Reference proteome</keyword>
<comment type="caution">
    <text evidence="1">The sequence shown here is derived from an EMBL/GenBank/DDBJ whole genome shotgun (WGS) entry which is preliminary data.</text>
</comment>
<dbReference type="Proteomes" id="UP001302812">
    <property type="component" value="Unassembled WGS sequence"/>
</dbReference>
<proteinExistence type="predicted"/>
<evidence type="ECO:0000313" key="2">
    <source>
        <dbReference type="Proteomes" id="UP001302812"/>
    </source>
</evidence>
<dbReference type="GeneID" id="89939476"/>
<dbReference type="EMBL" id="MU853345">
    <property type="protein sequence ID" value="KAK4111589.1"/>
    <property type="molecule type" value="Genomic_DNA"/>
</dbReference>
<dbReference type="AlphaFoldDB" id="A0AAN6TC11"/>
<sequence>MYHTIWVPSSALSLAHPIPSLPSVGRMTAWCHNGFWAVMLAASVRNCHRPPSGAASGTRASRQSPIRNWVFGEVRKRGSALLYTVRSSGGWTSGSVNAMLFLDRKGRTVLRRSAPQYPSCDPARLVSTSMS</sequence>
<reference evidence="1" key="2">
    <citation type="submission" date="2023-05" db="EMBL/GenBank/DDBJ databases">
        <authorList>
            <consortium name="Lawrence Berkeley National Laboratory"/>
            <person name="Steindorff A."/>
            <person name="Hensen N."/>
            <person name="Bonometti L."/>
            <person name="Westerberg I."/>
            <person name="Brannstrom I.O."/>
            <person name="Guillou S."/>
            <person name="Cros-Aarteil S."/>
            <person name="Calhoun S."/>
            <person name="Haridas S."/>
            <person name="Kuo A."/>
            <person name="Mondo S."/>
            <person name="Pangilinan J."/>
            <person name="Riley R."/>
            <person name="Labutti K."/>
            <person name="Andreopoulos B."/>
            <person name="Lipzen A."/>
            <person name="Chen C."/>
            <person name="Yanf M."/>
            <person name="Daum C."/>
            <person name="Ng V."/>
            <person name="Clum A."/>
            <person name="Ohm R."/>
            <person name="Martin F."/>
            <person name="Silar P."/>
            <person name="Natvig D."/>
            <person name="Lalanne C."/>
            <person name="Gautier V."/>
            <person name="Ament-Velasquez S.L."/>
            <person name="Kruys A."/>
            <person name="Hutchinson M.I."/>
            <person name="Powell A.J."/>
            <person name="Barry K."/>
            <person name="Miller A.N."/>
            <person name="Grigoriev I.V."/>
            <person name="Debuchy R."/>
            <person name="Gladieux P."/>
            <person name="Thoren M.H."/>
            <person name="Johannesson H."/>
        </authorList>
    </citation>
    <scope>NUCLEOTIDE SEQUENCE</scope>
    <source>
        <strain evidence="1">CBS 508.74</strain>
    </source>
</reference>
<name>A0AAN6TC11_9PEZI</name>